<organism evidence="1 2">
    <name type="scientific">Prunus armeniaca</name>
    <name type="common">Apricot</name>
    <name type="synonym">Armeniaca vulgaris</name>
    <dbReference type="NCBI Taxonomy" id="36596"/>
    <lineage>
        <taxon>Eukaryota</taxon>
        <taxon>Viridiplantae</taxon>
        <taxon>Streptophyta</taxon>
        <taxon>Embryophyta</taxon>
        <taxon>Tracheophyta</taxon>
        <taxon>Spermatophyta</taxon>
        <taxon>Magnoliopsida</taxon>
        <taxon>eudicotyledons</taxon>
        <taxon>Gunneridae</taxon>
        <taxon>Pentapetalae</taxon>
        <taxon>rosids</taxon>
        <taxon>fabids</taxon>
        <taxon>Rosales</taxon>
        <taxon>Rosaceae</taxon>
        <taxon>Amygdaloideae</taxon>
        <taxon>Amygdaleae</taxon>
        <taxon>Prunus</taxon>
    </lineage>
</organism>
<evidence type="ECO:0000313" key="1">
    <source>
        <dbReference type="EMBL" id="CAB4265080.1"/>
    </source>
</evidence>
<protein>
    <submittedName>
        <fullName evidence="1">Uncharacterized protein</fullName>
    </submittedName>
</protein>
<sequence>MNDPNITKPKRQRIFKKNLNFTANRRQASLCGEDGGCEGERSDLWDLWFGENDHRFGVCGFGENDQICGMGEVTGWAGTREVLRLG</sequence>
<gene>
    <name evidence="1" type="ORF">CURHAP_LOCUS7119</name>
</gene>
<accession>A0A6J5TLX4</accession>
<dbReference type="EMBL" id="CAEKDK010000001">
    <property type="protein sequence ID" value="CAB4265080.1"/>
    <property type="molecule type" value="Genomic_DNA"/>
</dbReference>
<name>A0A6J5TLX4_PRUAR</name>
<proteinExistence type="predicted"/>
<dbReference type="AlphaFoldDB" id="A0A6J5TLX4"/>
<reference evidence="1 2" key="1">
    <citation type="submission" date="2020-05" db="EMBL/GenBank/DDBJ databases">
        <authorList>
            <person name="Campoy J."/>
            <person name="Schneeberger K."/>
            <person name="Spophaly S."/>
        </authorList>
    </citation>
    <scope>NUCLEOTIDE SEQUENCE [LARGE SCALE GENOMIC DNA]</scope>
    <source>
        <strain evidence="1">PruArmRojPasFocal</strain>
    </source>
</reference>
<dbReference type="Proteomes" id="UP000507222">
    <property type="component" value="Unassembled WGS sequence"/>
</dbReference>
<evidence type="ECO:0000313" key="2">
    <source>
        <dbReference type="Proteomes" id="UP000507222"/>
    </source>
</evidence>